<dbReference type="Proteomes" id="UP000528460">
    <property type="component" value="Unassembled WGS sequence"/>
</dbReference>
<dbReference type="AlphaFoldDB" id="A0A7Y4K1H0"/>
<reference evidence="1 2" key="1">
    <citation type="submission" date="2020-05" db="EMBL/GenBank/DDBJ databases">
        <authorList>
            <person name="Whitworth D."/>
        </authorList>
    </citation>
    <scope>NUCLEOTIDE SEQUENCE [LARGE SCALE GENOMIC DNA]</scope>
    <source>
        <strain evidence="1 2">CA046A</strain>
    </source>
</reference>
<evidence type="ECO:0000313" key="1">
    <source>
        <dbReference type="EMBL" id="NOK15064.1"/>
    </source>
</evidence>
<name>A0A7Y4K1H0_9BACT</name>
<gene>
    <name evidence="1" type="ORF">HNS30_39255</name>
</gene>
<comment type="caution">
    <text evidence="1">The sequence shown here is derived from an EMBL/GenBank/DDBJ whole genome shotgun (WGS) entry which is preliminary data.</text>
</comment>
<accession>A0A7Y4K1H0</accession>
<evidence type="ECO:0000313" key="2">
    <source>
        <dbReference type="Proteomes" id="UP000528460"/>
    </source>
</evidence>
<sequence>MTCLLALHAAAAPAPDQIKVERRGDLLSLSWRDAEDQLQGVLTPAAVSY</sequence>
<feature type="non-terminal residue" evidence="1">
    <location>
        <position position="49"/>
    </location>
</feature>
<protein>
    <submittedName>
        <fullName evidence="1">Uncharacterized protein</fullName>
    </submittedName>
</protein>
<organism evidence="1 2">
    <name type="scientific">Corallococcus exercitus</name>
    <dbReference type="NCBI Taxonomy" id="2316736"/>
    <lineage>
        <taxon>Bacteria</taxon>
        <taxon>Pseudomonadati</taxon>
        <taxon>Myxococcota</taxon>
        <taxon>Myxococcia</taxon>
        <taxon>Myxococcales</taxon>
        <taxon>Cystobacterineae</taxon>
        <taxon>Myxococcaceae</taxon>
        <taxon>Corallococcus</taxon>
    </lineage>
</organism>
<proteinExistence type="predicted"/>
<dbReference type="EMBL" id="JABFJW010000623">
    <property type="protein sequence ID" value="NOK15064.1"/>
    <property type="molecule type" value="Genomic_DNA"/>
</dbReference>